<keyword evidence="1" id="KW-0813">Transport</keyword>
<dbReference type="AlphaFoldDB" id="A0AA88R8P7"/>
<accession>A0AA88R8P7</accession>
<evidence type="ECO:0000313" key="6">
    <source>
        <dbReference type="Proteomes" id="UP001187471"/>
    </source>
</evidence>
<dbReference type="PANTHER" id="PTHR10438">
    <property type="entry name" value="THIOREDOXIN"/>
    <property type="match status" value="1"/>
</dbReference>
<reference evidence="5" key="1">
    <citation type="submission" date="2022-12" db="EMBL/GenBank/DDBJ databases">
        <title>Draft genome assemblies for two species of Escallonia (Escalloniales).</title>
        <authorList>
            <person name="Chanderbali A."/>
            <person name="Dervinis C."/>
            <person name="Anghel I."/>
            <person name="Soltis D."/>
            <person name="Soltis P."/>
            <person name="Zapata F."/>
        </authorList>
    </citation>
    <scope>NUCLEOTIDE SEQUENCE</scope>
    <source>
        <strain evidence="5">UCBG92.1500</strain>
        <tissue evidence="5">Leaf</tissue>
    </source>
</reference>
<dbReference type="SUPFAM" id="SSF52833">
    <property type="entry name" value="Thioredoxin-like"/>
    <property type="match status" value="1"/>
</dbReference>
<keyword evidence="1" id="KW-0249">Electron transport</keyword>
<gene>
    <name evidence="5" type="ORF">RJ640_004609</name>
</gene>
<keyword evidence="6" id="KW-1185">Reference proteome</keyword>
<feature type="domain" description="Thioredoxin" evidence="4">
    <location>
        <begin position="1"/>
        <end position="118"/>
    </location>
</feature>
<evidence type="ECO:0000313" key="5">
    <source>
        <dbReference type="EMBL" id="KAK2984784.1"/>
    </source>
</evidence>
<dbReference type="InterPro" id="IPR036249">
    <property type="entry name" value="Thioredoxin-like_sf"/>
</dbReference>
<keyword evidence="3" id="KW-0676">Redox-active center</keyword>
<dbReference type="CDD" id="cd02947">
    <property type="entry name" value="TRX_family"/>
    <property type="match status" value="1"/>
</dbReference>
<protein>
    <recommendedName>
        <fullName evidence="4">Thioredoxin domain-containing protein</fullName>
    </recommendedName>
</protein>
<dbReference type="InterPro" id="IPR013766">
    <property type="entry name" value="Thioredoxin_domain"/>
</dbReference>
<proteinExistence type="predicted"/>
<evidence type="ECO:0000259" key="4">
    <source>
        <dbReference type="PROSITE" id="PS51352"/>
    </source>
</evidence>
<dbReference type="PROSITE" id="PS51352">
    <property type="entry name" value="THIOREDOXIN_2"/>
    <property type="match status" value="1"/>
</dbReference>
<dbReference type="InterPro" id="IPR050620">
    <property type="entry name" value="Thioredoxin_H-type-like"/>
</dbReference>
<evidence type="ECO:0000256" key="2">
    <source>
        <dbReference type="ARBA" id="ARBA00023157"/>
    </source>
</evidence>
<name>A0AA88R8P7_9ASTE</name>
<dbReference type="Gene3D" id="3.40.30.10">
    <property type="entry name" value="Glutaredoxin"/>
    <property type="match status" value="1"/>
</dbReference>
<organism evidence="5 6">
    <name type="scientific">Escallonia rubra</name>
    <dbReference type="NCBI Taxonomy" id="112253"/>
    <lineage>
        <taxon>Eukaryota</taxon>
        <taxon>Viridiplantae</taxon>
        <taxon>Streptophyta</taxon>
        <taxon>Embryophyta</taxon>
        <taxon>Tracheophyta</taxon>
        <taxon>Spermatophyta</taxon>
        <taxon>Magnoliopsida</taxon>
        <taxon>eudicotyledons</taxon>
        <taxon>Gunneridae</taxon>
        <taxon>Pentapetalae</taxon>
        <taxon>asterids</taxon>
        <taxon>campanulids</taxon>
        <taxon>Escalloniales</taxon>
        <taxon>Escalloniaceae</taxon>
        <taxon>Escallonia</taxon>
    </lineage>
</organism>
<dbReference type="Pfam" id="PF00085">
    <property type="entry name" value="Thioredoxin"/>
    <property type="match status" value="1"/>
</dbReference>
<evidence type="ECO:0000256" key="1">
    <source>
        <dbReference type="ARBA" id="ARBA00022982"/>
    </source>
</evidence>
<dbReference type="PANTHER" id="PTHR10438:SF242">
    <property type="entry name" value="THIOREDOXIN-LIKE PROTEIN CXXS1"/>
    <property type="match status" value="1"/>
</dbReference>
<comment type="caution">
    <text evidence="5">The sequence shown here is derived from an EMBL/GenBank/DDBJ whole genome shotgun (WGS) entry which is preliminary data.</text>
</comment>
<evidence type="ECO:0000256" key="3">
    <source>
        <dbReference type="ARBA" id="ARBA00023284"/>
    </source>
</evidence>
<dbReference type="FunFam" id="3.40.30.10:FF:000245">
    <property type="entry name" value="Thioredoxin"/>
    <property type="match status" value="1"/>
</dbReference>
<dbReference type="EMBL" id="JAVXUO010001214">
    <property type="protein sequence ID" value="KAK2984784.1"/>
    <property type="molecule type" value="Genomic_DNA"/>
</dbReference>
<keyword evidence="2" id="KW-1015">Disulfide bond</keyword>
<dbReference type="Proteomes" id="UP001187471">
    <property type="component" value="Unassembled WGS sequence"/>
</dbReference>
<sequence length="119" mass="13288">MEAHEQLRKSRVIKVNSEERWEFLLARAGTQGCPVMVHFTTAWCMPSVAMKPLFEDLAESYPNVVFLSVDVDDVKEVASKMEVKAMPTFLLMREGAQVDKLVGANPTQIKKLIGGFVSS</sequence>